<organism evidence="2 3">
    <name type="scientific">Globisporangium ultimum (strain ATCC 200006 / CBS 805.95 / DAOM BR144)</name>
    <name type="common">Pythium ultimum</name>
    <dbReference type="NCBI Taxonomy" id="431595"/>
    <lineage>
        <taxon>Eukaryota</taxon>
        <taxon>Sar</taxon>
        <taxon>Stramenopiles</taxon>
        <taxon>Oomycota</taxon>
        <taxon>Peronosporomycetes</taxon>
        <taxon>Pythiales</taxon>
        <taxon>Pythiaceae</taxon>
        <taxon>Globisporangium</taxon>
    </lineage>
</organism>
<feature type="region of interest" description="Disordered" evidence="1">
    <location>
        <begin position="193"/>
        <end position="283"/>
    </location>
</feature>
<dbReference type="EnsemblProtists" id="PYU1_T008808">
    <property type="protein sequence ID" value="PYU1_T008808"/>
    <property type="gene ID" value="PYU1_G008790"/>
</dbReference>
<reference evidence="3" key="1">
    <citation type="journal article" date="2010" name="Genome Biol.">
        <title>Genome sequence of the necrotrophic plant pathogen Pythium ultimum reveals original pathogenicity mechanisms and effector repertoire.</title>
        <authorList>
            <person name="Levesque C.A."/>
            <person name="Brouwer H."/>
            <person name="Cano L."/>
            <person name="Hamilton J.P."/>
            <person name="Holt C."/>
            <person name="Huitema E."/>
            <person name="Raffaele S."/>
            <person name="Robideau G.P."/>
            <person name="Thines M."/>
            <person name="Win J."/>
            <person name="Zerillo M.M."/>
            <person name="Beakes G.W."/>
            <person name="Boore J.L."/>
            <person name="Busam D."/>
            <person name="Dumas B."/>
            <person name="Ferriera S."/>
            <person name="Fuerstenberg S.I."/>
            <person name="Gachon C.M."/>
            <person name="Gaulin E."/>
            <person name="Govers F."/>
            <person name="Grenville-Briggs L."/>
            <person name="Horner N."/>
            <person name="Hostetler J."/>
            <person name="Jiang R.H."/>
            <person name="Johnson J."/>
            <person name="Krajaejun T."/>
            <person name="Lin H."/>
            <person name="Meijer H.J."/>
            <person name="Moore B."/>
            <person name="Morris P."/>
            <person name="Phuntmart V."/>
            <person name="Puiu D."/>
            <person name="Shetty J."/>
            <person name="Stajich J.E."/>
            <person name="Tripathy S."/>
            <person name="Wawra S."/>
            <person name="van West P."/>
            <person name="Whitty B.R."/>
            <person name="Coutinho P.M."/>
            <person name="Henrissat B."/>
            <person name="Martin F."/>
            <person name="Thomas P.D."/>
            <person name="Tyler B.M."/>
            <person name="De Vries R.P."/>
            <person name="Kamoun S."/>
            <person name="Yandell M."/>
            <person name="Tisserat N."/>
            <person name="Buell C.R."/>
        </authorList>
    </citation>
    <scope>NUCLEOTIDE SEQUENCE</scope>
    <source>
        <strain evidence="3">DAOM:BR144</strain>
    </source>
</reference>
<feature type="compositionally biased region" description="Low complexity" evidence="1">
    <location>
        <begin position="261"/>
        <end position="280"/>
    </location>
</feature>
<dbReference type="VEuPathDB" id="FungiDB:PYU1_G008790"/>
<dbReference type="HOGENOM" id="CLU_630896_0_0_1"/>
<dbReference type="EMBL" id="GL376558">
    <property type="status" value="NOT_ANNOTATED_CDS"/>
    <property type="molecule type" value="Genomic_DNA"/>
</dbReference>
<keyword evidence="3" id="KW-1185">Reference proteome</keyword>
<dbReference type="eggNOG" id="ENOG502SVDP">
    <property type="taxonomic scope" value="Eukaryota"/>
</dbReference>
<dbReference type="AlphaFoldDB" id="K3WV11"/>
<reference evidence="3" key="2">
    <citation type="submission" date="2010-04" db="EMBL/GenBank/DDBJ databases">
        <authorList>
            <person name="Buell R."/>
            <person name="Hamilton J."/>
            <person name="Hostetler J."/>
        </authorList>
    </citation>
    <scope>NUCLEOTIDE SEQUENCE [LARGE SCALE GENOMIC DNA]</scope>
    <source>
        <strain evidence="3">DAOM:BR144</strain>
    </source>
</reference>
<feature type="compositionally biased region" description="Polar residues" evidence="1">
    <location>
        <begin position="405"/>
        <end position="415"/>
    </location>
</feature>
<proteinExistence type="predicted"/>
<sequence>MTSSGPICFGDVVKLYTKADDDTSCVGFLEHKSDQYLLVVPPVKDSTKAKYNEAEFIISPIQCDKPPAKGTPLHYKQSFVLKTSDHDGYSLNNKIKNAEHTIGLQACDVKGEMYVVFEKEGFTVEANVNDGDSELDITVIDSNRIRKNYNKKLTFYTKSKSDPHGGYISCGSKGKPLTFKIVKMAGAAETKKFVQKQIPRRRSTVTMDTGKANEIGRAARVGSNGSDGDALSPTANPAMASPTSVEQEVKPTEAIPPAPETPAATASAEPTSTNSESSNAKTLNLDASTVSSGAVASEAMVPEAVLLPGLPTPVSMNAAPSVTGTPAADMFSGVTLKEAPTEAIAPSTTGKAAPLALAPATNSSAPRKDNETTKSPATAMKPIDSPTRSMSPCLAASPELKQPKHPSTMTATSEAEQTDEKIDANCLGGGNCVVM</sequence>
<protein>
    <submittedName>
        <fullName evidence="2">Uncharacterized protein</fullName>
    </submittedName>
</protein>
<evidence type="ECO:0000313" key="2">
    <source>
        <dbReference type="EnsemblProtists" id="PYU1_T008808"/>
    </source>
</evidence>
<name>K3WV11_GLOUD</name>
<dbReference type="InParanoid" id="K3WV11"/>
<dbReference type="Proteomes" id="UP000019132">
    <property type="component" value="Unassembled WGS sequence"/>
</dbReference>
<reference evidence="2" key="3">
    <citation type="submission" date="2015-02" db="UniProtKB">
        <authorList>
            <consortium name="EnsemblProtists"/>
        </authorList>
    </citation>
    <scope>IDENTIFICATION</scope>
    <source>
        <strain evidence="2">DAOM BR144</strain>
    </source>
</reference>
<feature type="region of interest" description="Disordered" evidence="1">
    <location>
        <begin position="346"/>
        <end position="420"/>
    </location>
</feature>
<evidence type="ECO:0000256" key="1">
    <source>
        <dbReference type="SAM" id="MobiDB-lite"/>
    </source>
</evidence>
<evidence type="ECO:0000313" key="3">
    <source>
        <dbReference type="Proteomes" id="UP000019132"/>
    </source>
</evidence>
<accession>K3WV11</accession>